<dbReference type="EMBL" id="CAFBLP010000028">
    <property type="protein sequence ID" value="CAB4879140.1"/>
    <property type="molecule type" value="Genomic_DNA"/>
</dbReference>
<dbReference type="SUPFAM" id="SSF56645">
    <property type="entry name" value="Acyl-CoA dehydrogenase NM domain-like"/>
    <property type="match status" value="1"/>
</dbReference>
<dbReference type="InterPro" id="IPR009075">
    <property type="entry name" value="AcylCo_DH/oxidase_C"/>
</dbReference>
<proteinExistence type="inferred from homology"/>
<dbReference type="InterPro" id="IPR052161">
    <property type="entry name" value="Mycobact_Acyl-CoA_DH"/>
</dbReference>
<dbReference type="InterPro" id="IPR009100">
    <property type="entry name" value="AcylCoA_DH/oxidase_NM_dom_sf"/>
</dbReference>
<dbReference type="GO" id="GO:0050660">
    <property type="term" value="F:flavin adenine dinucleotide binding"/>
    <property type="evidence" value="ECO:0007669"/>
    <property type="project" value="InterPro"/>
</dbReference>
<organism evidence="8">
    <name type="scientific">freshwater metagenome</name>
    <dbReference type="NCBI Taxonomy" id="449393"/>
    <lineage>
        <taxon>unclassified sequences</taxon>
        <taxon>metagenomes</taxon>
        <taxon>ecological metagenomes</taxon>
    </lineage>
</organism>
<keyword evidence="3" id="KW-0285">Flavoprotein</keyword>
<dbReference type="PANTHER" id="PTHR43292:SF4">
    <property type="entry name" value="ACYL-COA DEHYDROGENASE FADE34"/>
    <property type="match status" value="1"/>
</dbReference>
<evidence type="ECO:0000256" key="5">
    <source>
        <dbReference type="ARBA" id="ARBA00023002"/>
    </source>
</evidence>
<dbReference type="InterPro" id="IPR037069">
    <property type="entry name" value="AcylCoA_DH/ox_N_sf"/>
</dbReference>
<dbReference type="Gene3D" id="1.10.540.10">
    <property type="entry name" value="Acyl-CoA dehydrogenase/oxidase, N-terminal domain"/>
    <property type="match status" value="1"/>
</dbReference>
<evidence type="ECO:0000256" key="3">
    <source>
        <dbReference type="ARBA" id="ARBA00022630"/>
    </source>
</evidence>
<dbReference type="FunFam" id="2.40.110.10:FF:000011">
    <property type="entry name" value="Acyl-CoA dehydrogenase FadE34"/>
    <property type="match status" value="1"/>
</dbReference>
<dbReference type="Gene3D" id="2.40.110.10">
    <property type="entry name" value="Butyryl-CoA Dehydrogenase, subunit A, domain 2"/>
    <property type="match status" value="1"/>
</dbReference>
<dbReference type="GO" id="GO:0016627">
    <property type="term" value="F:oxidoreductase activity, acting on the CH-CH group of donors"/>
    <property type="evidence" value="ECO:0007669"/>
    <property type="project" value="InterPro"/>
</dbReference>
<dbReference type="GO" id="GO:0005886">
    <property type="term" value="C:plasma membrane"/>
    <property type="evidence" value="ECO:0007669"/>
    <property type="project" value="TreeGrafter"/>
</dbReference>
<evidence type="ECO:0000313" key="8">
    <source>
        <dbReference type="EMBL" id="CAB4879140.1"/>
    </source>
</evidence>
<dbReference type="Pfam" id="PF02770">
    <property type="entry name" value="Acyl-CoA_dh_M"/>
    <property type="match status" value="1"/>
</dbReference>
<dbReference type="Gene3D" id="1.20.140.10">
    <property type="entry name" value="Butyryl-CoA Dehydrogenase, subunit A, domain 3"/>
    <property type="match status" value="1"/>
</dbReference>
<name>A0A6J7ED29_9ZZZZ</name>
<comment type="similarity">
    <text evidence="2">Belongs to the acyl-CoA dehydrogenase family.</text>
</comment>
<protein>
    <submittedName>
        <fullName evidence="8">Unannotated protein</fullName>
    </submittedName>
</protein>
<reference evidence="8" key="1">
    <citation type="submission" date="2020-05" db="EMBL/GenBank/DDBJ databases">
        <authorList>
            <person name="Chiriac C."/>
            <person name="Salcher M."/>
            <person name="Ghai R."/>
            <person name="Kavagutti S V."/>
        </authorList>
    </citation>
    <scope>NUCLEOTIDE SEQUENCE</scope>
</reference>
<comment type="cofactor">
    <cofactor evidence="1">
        <name>FAD</name>
        <dbReference type="ChEBI" id="CHEBI:57692"/>
    </cofactor>
</comment>
<sequence>MADISIEEFKTQAEAFLAANAPRKEAEQKFVWGQGSDKVAMFEEKDKADEAADLQRACDWRAKKFDAGYGWISGPKEFGGSELPNAYQRSFDSLEGQFQTPNQSYFTIGLGMVAPTIAVHASQTAKDLYLKKMYRADIVGCQLFSEPGAGSDLASLQTKAERDGDVWVITGQKVWTSGAHYSDIGEIIARTDPHLPKHKGLTGFIVDMRDPAVEIRPLRQMTGGASFNEVFFNELRVPDDHRLGDLNNGWNVALTTLMNERAAIGAGGGGGGGLYTRIIEMTRHFGLSDDPVTRQMLANLLIHNKVSGYNNQRAMDKIKAGALPGPEMSMAKLAGTMNMKRLGDFVSHVLGAKMVADSGEWGTYAWSQLILGTPGGRIAGGSDEVMRNIVGERVLGLPKDAGIDSKSPFNELKVGTQTN</sequence>
<evidence type="ECO:0000256" key="4">
    <source>
        <dbReference type="ARBA" id="ARBA00022827"/>
    </source>
</evidence>
<dbReference type="PANTHER" id="PTHR43292">
    <property type="entry name" value="ACYL-COA DEHYDROGENASE"/>
    <property type="match status" value="1"/>
</dbReference>
<evidence type="ECO:0000256" key="1">
    <source>
        <dbReference type="ARBA" id="ARBA00001974"/>
    </source>
</evidence>
<feature type="domain" description="Acyl-CoA dehydrogenase/oxidase C-terminal" evidence="6">
    <location>
        <begin position="247"/>
        <end position="395"/>
    </location>
</feature>
<gene>
    <name evidence="8" type="ORF">UFOPK3376_01332</name>
</gene>
<evidence type="ECO:0000256" key="2">
    <source>
        <dbReference type="ARBA" id="ARBA00009347"/>
    </source>
</evidence>
<keyword evidence="5" id="KW-0560">Oxidoreductase</keyword>
<evidence type="ECO:0000259" key="7">
    <source>
        <dbReference type="Pfam" id="PF02770"/>
    </source>
</evidence>
<keyword evidence="4" id="KW-0274">FAD</keyword>
<feature type="domain" description="Acyl-CoA oxidase/dehydrogenase middle" evidence="7">
    <location>
        <begin position="141"/>
        <end position="233"/>
    </location>
</feature>
<dbReference type="InterPro" id="IPR006091">
    <property type="entry name" value="Acyl-CoA_Oxase/DH_mid-dom"/>
</dbReference>
<dbReference type="InterPro" id="IPR046373">
    <property type="entry name" value="Acyl-CoA_Oxase/DH_mid-dom_sf"/>
</dbReference>
<dbReference type="InterPro" id="IPR036250">
    <property type="entry name" value="AcylCo_DH-like_C"/>
</dbReference>
<evidence type="ECO:0000259" key="6">
    <source>
        <dbReference type="Pfam" id="PF00441"/>
    </source>
</evidence>
<dbReference type="Pfam" id="PF00441">
    <property type="entry name" value="Acyl-CoA_dh_1"/>
    <property type="match status" value="1"/>
</dbReference>
<accession>A0A6J7ED29</accession>
<dbReference type="SUPFAM" id="SSF47203">
    <property type="entry name" value="Acyl-CoA dehydrogenase C-terminal domain-like"/>
    <property type="match status" value="1"/>
</dbReference>
<dbReference type="AlphaFoldDB" id="A0A6J7ED29"/>